<feature type="chain" id="PRO_5014727425" evidence="1">
    <location>
        <begin position="17"/>
        <end position="96"/>
    </location>
</feature>
<proteinExistence type="predicted"/>
<evidence type="ECO:0000256" key="1">
    <source>
        <dbReference type="SAM" id="SignalP"/>
    </source>
</evidence>
<accession>A0A2M3ZVF2</accession>
<evidence type="ECO:0000313" key="2">
    <source>
        <dbReference type="EMBL" id="MBW32368.1"/>
    </source>
</evidence>
<reference evidence="2" key="1">
    <citation type="submission" date="2018-01" db="EMBL/GenBank/DDBJ databases">
        <title>An insight into the sialome of Amazonian anophelines.</title>
        <authorList>
            <person name="Ribeiro J.M."/>
            <person name="Scarpassa V."/>
            <person name="Calvo E."/>
        </authorList>
    </citation>
    <scope>NUCLEOTIDE SEQUENCE</scope>
    <source>
        <tissue evidence="2">Salivary glands</tissue>
    </source>
</reference>
<organism evidence="2">
    <name type="scientific">Anopheles braziliensis</name>
    <dbReference type="NCBI Taxonomy" id="58242"/>
    <lineage>
        <taxon>Eukaryota</taxon>
        <taxon>Metazoa</taxon>
        <taxon>Ecdysozoa</taxon>
        <taxon>Arthropoda</taxon>
        <taxon>Hexapoda</taxon>
        <taxon>Insecta</taxon>
        <taxon>Pterygota</taxon>
        <taxon>Neoptera</taxon>
        <taxon>Endopterygota</taxon>
        <taxon>Diptera</taxon>
        <taxon>Nematocera</taxon>
        <taxon>Culicoidea</taxon>
        <taxon>Culicidae</taxon>
        <taxon>Anophelinae</taxon>
        <taxon>Anopheles</taxon>
    </lineage>
</organism>
<keyword evidence="1" id="KW-0732">Signal</keyword>
<dbReference type="AlphaFoldDB" id="A0A2M3ZVF2"/>
<dbReference type="EMBL" id="GGFM01011617">
    <property type="protein sequence ID" value="MBW32368.1"/>
    <property type="molecule type" value="Transcribed_RNA"/>
</dbReference>
<name>A0A2M3ZVF2_9DIPT</name>
<feature type="signal peptide" evidence="1">
    <location>
        <begin position="1"/>
        <end position="16"/>
    </location>
</feature>
<protein>
    <submittedName>
        <fullName evidence="2">Putative secreted peptide</fullName>
    </submittedName>
</protein>
<sequence>MYLFFAFAYFWPFAACLQGVRSRRNCYFNAVIKLMQHYTKMANISSQSQTYNKVPYTMVIGKQTACCIWMFVEPERKDFSDCLNVRLPHPSPTIDR</sequence>